<gene>
    <name evidence="3" type="ORF">pM830MA_0044</name>
</gene>
<dbReference type="AlphaFoldDB" id="A0A5C0E1M8"/>
<evidence type="ECO:0000313" key="3">
    <source>
        <dbReference type="EMBL" id="QEI46235.1"/>
    </source>
</evidence>
<dbReference type="InterPro" id="IPR025136">
    <property type="entry name" value="MAP3K_TRAF-bd"/>
</dbReference>
<reference evidence="3" key="1">
    <citation type="journal article" date="2019" name="Front. Microbiol.">
        <title>Arcobacter cryaerophilus Isolated From New Zealand Mussels Harbor a Putative Virulence Plasmid.</title>
        <authorList>
            <person name="On S.L.W."/>
            <person name="Althaus D."/>
            <person name="Miller W.G."/>
            <person name="Lizamore D."/>
            <person name="Wong S.G.L."/>
            <person name="Mathai A.J."/>
            <person name="Chelikani V."/>
            <person name="Carter G.P."/>
        </authorList>
    </citation>
    <scope>NUCLEOTIDE SEQUENCE</scope>
    <source>
        <strain evidence="3">M830MA</strain>
        <plasmid evidence="3">pM830MA</plasmid>
    </source>
</reference>
<name>A0A5C0E1M8_9BACT</name>
<dbReference type="Gene3D" id="1.25.40.10">
    <property type="entry name" value="Tetratricopeptide repeat domain"/>
    <property type="match status" value="1"/>
</dbReference>
<proteinExistence type="predicted"/>
<evidence type="ECO:0000259" key="2">
    <source>
        <dbReference type="Pfam" id="PF13281"/>
    </source>
</evidence>
<dbReference type="Pfam" id="PF13281">
    <property type="entry name" value="MAP3K_TRAF_bd"/>
    <property type="match status" value="1"/>
</dbReference>
<evidence type="ECO:0000256" key="1">
    <source>
        <dbReference type="SAM" id="Coils"/>
    </source>
</evidence>
<protein>
    <submittedName>
        <fullName evidence="3">DUF4071 domain-containing protein</fullName>
    </submittedName>
</protein>
<accession>A0A5C0E1M8</accession>
<dbReference type="RefSeq" id="WP_228277081.1">
    <property type="nucleotide sequence ID" value="NZ_MK715471.1"/>
</dbReference>
<feature type="domain" description="MAP3K TRAFs-binding" evidence="2">
    <location>
        <begin position="80"/>
        <end position="418"/>
    </location>
</feature>
<dbReference type="InterPro" id="IPR011990">
    <property type="entry name" value="TPR-like_helical_dom_sf"/>
</dbReference>
<keyword evidence="3" id="KW-0614">Plasmid</keyword>
<dbReference type="SUPFAM" id="SSF48452">
    <property type="entry name" value="TPR-like"/>
    <property type="match status" value="1"/>
</dbReference>
<dbReference type="EMBL" id="MK715471">
    <property type="protein sequence ID" value="QEI46235.1"/>
    <property type="molecule type" value="Genomic_DNA"/>
</dbReference>
<feature type="coiled-coil region" evidence="1">
    <location>
        <begin position="117"/>
        <end position="144"/>
    </location>
</feature>
<keyword evidence="1" id="KW-0175">Coiled coil</keyword>
<organism evidence="3">
    <name type="scientific">Aliarcobacter cryaerophilus</name>
    <dbReference type="NCBI Taxonomy" id="28198"/>
    <lineage>
        <taxon>Bacteria</taxon>
        <taxon>Pseudomonadati</taxon>
        <taxon>Campylobacterota</taxon>
        <taxon>Epsilonproteobacteria</taxon>
        <taxon>Campylobacterales</taxon>
        <taxon>Arcobacteraceae</taxon>
        <taxon>Aliarcobacter</taxon>
    </lineage>
</organism>
<geneLocation type="plasmid" evidence="3">
    <name>pM830MA</name>
</geneLocation>
<sequence length="424" mass="49176">MKPLCFVLMPFGKKKDEEGKIIDFDKIYNDFIKPSIENSDLDPIRADEEQTGGIIHKAMYERLMLCEYAVADLSLLNANVFYELGIRHAIRPYSTITLFESSSRLPFDVNFLRSLPYDRKLDNLEELKSQLTKKLSNAKSHNKDTDSPLFQLVEGIKPSNIEHIKTDIFRKQVEYNKEIKLKLEILRKEKNLEGLISLENEINLKTVEFGVLVDLFLSYRAVEAFKNMISLVKKMPKPLQHSIMIQEQLGFALNRINKRDDAINVLKEIIKNHGNSSETLGILGRVYKDKYKEALECKDNFMAQGYLKKAIDTYLEGFESDFRDVYPGINAITLMDISGDERKDKLLPIVEYALKQKMKQSCDYWDYATLLELSIISENEEEANKVLFNVIDNIREPFEPKTTANNIRMLLEKKQQRKSKDFLG</sequence>